<name>A0A0N1JU15_9NEIS</name>
<dbReference type="InterPro" id="IPR008620">
    <property type="entry name" value="FixH"/>
</dbReference>
<protein>
    <submittedName>
        <fullName evidence="2">FixH</fullName>
    </submittedName>
</protein>
<proteinExistence type="predicted"/>
<comment type="caution">
    <text evidence="2">The sequence shown here is derived from an EMBL/GenBank/DDBJ whole genome shotgun (WGS) entry which is preliminary data.</text>
</comment>
<reference evidence="2 3" key="1">
    <citation type="submission" date="2015-07" db="EMBL/GenBank/DDBJ databases">
        <title>Draft genome sequence of the Amantichitinum ursilacus IGB-41, a new chitin-degrading bacterium.</title>
        <authorList>
            <person name="Kirstahler P."/>
            <person name="Guenther M."/>
            <person name="Grumaz C."/>
            <person name="Rupp S."/>
            <person name="Zibek S."/>
            <person name="Sohn K."/>
        </authorList>
    </citation>
    <scope>NUCLEOTIDE SEQUENCE [LARGE SCALE GENOMIC DNA]</scope>
    <source>
        <strain evidence="2 3">IGB-41</strain>
    </source>
</reference>
<keyword evidence="1" id="KW-0812">Transmembrane</keyword>
<evidence type="ECO:0000256" key="1">
    <source>
        <dbReference type="SAM" id="Phobius"/>
    </source>
</evidence>
<dbReference type="STRING" id="857265.WG78_00465"/>
<dbReference type="OrthoDB" id="5295180at2"/>
<sequence length="168" mass="17961">MNTEQAARKPWYKSPWLGFLLIFPIAAILGCIYMIKIAAANNDGAVADDFSKVGEEVNHNNARDQAALKMGLSGNLALDADGQHFTLTLNQPVNGTLQLQLLNPTRATLDQKVALSASGGTTFSGSLPQKLEQPRWTIALGDTGGHWRIQGGLDLKKVASAPLTANSH</sequence>
<dbReference type="Pfam" id="PF05751">
    <property type="entry name" value="FixH"/>
    <property type="match status" value="1"/>
</dbReference>
<keyword evidence="1" id="KW-0472">Membrane</keyword>
<dbReference type="RefSeq" id="WP_053935819.1">
    <property type="nucleotide sequence ID" value="NZ_LAQT01000001.1"/>
</dbReference>
<feature type="transmembrane region" description="Helical" evidence="1">
    <location>
        <begin position="16"/>
        <end position="35"/>
    </location>
</feature>
<organism evidence="2 3">
    <name type="scientific">Amantichitinum ursilacus</name>
    <dbReference type="NCBI Taxonomy" id="857265"/>
    <lineage>
        <taxon>Bacteria</taxon>
        <taxon>Pseudomonadati</taxon>
        <taxon>Pseudomonadota</taxon>
        <taxon>Betaproteobacteria</taxon>
        <taxon>Neisseriales</taxon>
        <taxon>Chitinibacteraceae</taxon>
        <taxon>Amantichitinum</taxon>
    </lineage>
</organism>
<keyword evidence="1" id="KW-1133">Transmembrane helix</keyword>
<evidence type="ECO:0000313" key="2">
    <source>
        <dbReference type="EMBL" id="KPC55086.1"/>
    </source>
</evidence>
<accession>A0A0N1JU15</accession>
<dbReference type="Proteomes" id="UP000037939">
    <property type="component" value="Unassembled WGS sequence"/>
</dbReference>
<evidence type="ECO:0000313" key="3">
    <source>
        <dbReference type="Proteomes" id="UP000037939"/>
    </source>
</evidence>
<gene>
    <name evidence="2" type="ORF">WG78_00465</name>
</gene>
<keyword evidence="3" id="KW-1185">Reference proteome</keyword>
<dbReference type="EMBL" id="LAQT01000001">
    <property type="protein sequence ID" value="KPC55086.1"/>
    <property type="molecule type" value="Genomic_DNA"/>
</dbReference>
<dbReference type="AlphaFoldDB" id="A0A0N1JU15"/>